<sequence>MPKLKLLILDAGVVIKLHELELWSAIVDRCDVHLSEIVARRECRFHETQEDDWGRDIDLSHDIANRSITIFDVDQADVESFKTQFDPNYFADLDDGEAESLAFLVNHENDYRISSGDAIVYKVLGNLNRSDQGISLEEILATCGLGRNIQGYQYSKSFRDQMTQLGATDMVQGRGRRR</sequence>
<organism evidence="1 2">
    <name type="scientific">Rhodopirellula baltica WH47</name>
    <dbReference type="NCBI Taxonomy" id="991778"/>
    <lineage>
        <taxon>Bacteria</taxon>
        <taxon>Pseudomonadati</taxon>
        <taxon>Planctomycetota</taxon>
        <taxon>Planctomycetia</taxon>
        <taxon>Pirellulales</taxon>
        <taxon>Pirellulaceae</taxon>
        <taxon>Rhodopirellula</taxon>
    </lineage>
</organism>
<evidence type="ECO:0000313" key="2">
    <source>
        <dbReference type="Proteomes" id="UP000006222"/>
    </source>
</evidence>
<dbReference type="RefSeq" id="WP_007327283.1">
    <property type="nucleotide sequence ID" value="NZ_AFAR01000176.1"/>
</dbReference>
<dbReference type="Proteomes" id="UP000006222">
    <property type="component" value="Unassembled WGS sequence"/>
</dbReference>
<comment type="caution">
    <text evidence="1">The sequence shown here is derived from an EMBL/GenBank/DDBJ whole genome shotgun (WGS) entry which is preliminary data.</text>
</comment>
<proteinExistence type="predicted"/>
<accession>F2AUH2</accession>
<dbReference type="PATRIC" id="fig|991778.3.peg.3582"/>
<dbReference type="AlphaFoldDB" id="F2AUH2"/>
<evidence type="ECO:0000313" key="1">
    <source>
        <dbReference type="EMBL" id="EGF26739.1"/>
    </source>
</evidence>
<gene>
    <name evidence="1" type="ORF">RBWH47_00364</name>
</gene>
<reference evidence="1 2" key="1">
    <citation type="journal article" date="2013" name="Mar. Genomics">
        <title>Expression of sulfatases in Rhodopirellula baltica and the diversity of sulfatases in the genus Rhodopirellula.</title>
        <authorList>
            <person name="Wegner C.E."/>
            <person name="Richter-Heitmann T."/>
            <person name="Klindworth A."/>
            <person name="Klockow C."/>
            <person name="Richter M."/>
            <person name="Achstetter T."/>
            <person name="Glockner F.O."/>
            <person name="Harder J."/>
        </authorList>
    </citation>
    <scope>NUCLEOTIDE SEQUENCE [LARGE SCALE GENOMIC DNA]</scope>
    <source>
        <strain evidence="1 2">WH47</strain>
    </source>
</reference>
<name>F2AUH2_RHOBT</name>
<protein>
    <recommendedName>
        <fullName evidence="3">PIN domain-containing protein</fullName>
    </recommendedName>
</protein>
<evidence type="ECO:0008006" key="3">
    <source>
        <dbReference type="Google" id="ProtNLM"/>
    </source>
</evidence>
<dbReference type="EMBL" id="AFAR01000176">
    <property type="protein sequence ID" value="EGF26739.1"/>
    <property type="molecule type" value="Genomic_DNA"/>
</dbReference>